<feature type="domain" description="DUF1653" evidence="1">
    <location>
        <begin position="32"/>
        <end position="92"/>
    </location>
</feature>
<dbReference type="Pfam" id="PF07866">
    <property type="entry name" value="DUF1653"/>
    <property type="match status" value="1"/>
</dbReference>
<dbReference type="InterPro" id="IPR037135">
    <property type="entry name" value="DUF1653-like_dom_sf"/>
</dbReference>
<evidence type="ECO:0000313" key="2">
    <source>
        <dbReference type="EMBL" id="AZE28789.1"/>
    </source>
</evidence>
<organism evidence="2 3">
    <name type="scientific">Pseudomonas chlororaphis subsp. aureofaciens</name>
    <dbReference type="NCBI Taxonomy" id="587851"/>
    <lineage>
        <taxon>Bacteria</taxon>
        <taxon>Pseudomonadati</taxon>
        <taxon>Pseudomonadota</taxon>
        <taxon>Gammaproteobacteria</taxon>
        <taxon>Pseudomonadales</taxon>
        <taxon>Pseudomonadaceae</taxon>
        <taxon>Pseudomonas</taxon>
    </lineage>
</organism>
<sequence length="104" mass="12038">MEAGAQCPGFCFSEDLLFFILREGQNMQLQPGLYQHYKGPQYRVFSVARHSETEEEVVFYQALYGDYGFWVRPLSMFLESVEVDGEQVPRFALVQAEPSLFSRP</sequence>
<evidence type="ECO:0000259" key="1">
    <source>
        <dbReference type="Pfam" id="PF07866"/>
    </source>
</evidence>
<evidence type="ECO:0000313" key="3">
    <source>
        <dbReference type="Proteomes" id="UP000280455"/>
    </source>
</evidence>
<reference evidence="2 3" key="1">
    <citation type="submission" date="2018-03" db="EMBL/GenBank/DDBJ databases">
        <title>Diversity of phytobeneficial traits revealed by whole-genome analysis of worldwide-isolated phenazine-producing Pseudomonas spp.</title>
        <authorList>
            <person name="Biessy A."/>
            <person name="Novinscak A."/>
            <person name="Blom J."/>
            <person name="Leger G."/>
            <person name="Thomashow L.S."/>
            <person name="Cazorla F.M."/>
            <person name="Josic D."/>
            <person name="Filion M."/>
        </authorList>
    </citation>
    <scope>NUCLEOTIDE SEQUENCE [LARGE SCALE GENOMIC DNA]</scope>
    <source>
        <strain evidence="2 3">ChPhzS24</strain>
    </source>
</reference>
<dbReference type="AlphaFoldDB" id="A0AAD1E6F0"/>
<dbReference type="InterPro" id="IPR023387">
    <property type="entry name" value="DUF1653-like_dom"/>
</dbReference>
<dbReference type="Proteomes" id="UP000280455">
    <property type="component" value="Chromosome"/>
</dbReference>
<accession>A0AAD1E6F0</accession>
<name>A0AAD1E6F0_9PSED</name>
<dbReference type="EMBL" id="CP027750">
    <property type="protein sequence ID" value="AZE28789.1"/>
    <property type="molecule type" value="Genomic_DNA"/>
</dbReference>
<dbReference type="Gene3D" id="2.30.30.320">
    <property type="entry name" value="DUF1653-like domain"/>
    <property type="match status" value="1"/>
</dbReference>
<gene>
    <name evidence="2" type="ORF">C4K07_1994</name>
</gene>
<protein>
    <recommendedName>
        <fullName evidence="1">DUF1653 domain-containing protein</fullName>
    </recommendedName>
</protein>
<proteinExistence type="predicted"/>